<protein>
    <submittedName>
        <fullName evidence="1">Uncharacterized protein</fullName>
    </submittedName>
</protein>
<gene>
    <name evidence="1" type="ORF">DVH24_037626</name>
</gene>
<keyword evidence="2" id="KW-1185">Reference proteome</keyword>
<accession>A0A498J3E8</accession>
<proteinExistence type="predicted"/>
<reference evidence="1 2" key="1">
    <citation type="submission" date="2018-10" db="EMBL/GenBank/DDBJ databases">
        <title>A high-quality apple genome assembly.</title>
        <authorList>
            <person name="Hu J."/>
        </authorList>
    </citation>
    <scope>NUCLEOTIDE SEQUENCE [LARGE SCALE GENOMIC DNA]</scope>
    <source>
        <strain evidence="2">cv. HFTH1</strain>
        <tissue evidence="1">Young leaf</tissue>
    </source>
</reference>
<evidence type="ECO:0000313" key="2">
    <source>
        <dbReference type="Proteomes" id="UP000290289"/>
    </source>
</evidence>
<sequence length="87" mass="9883">MALATNHVLHSKAKHIEIERLIATLFMREFNKGKFFCSLLLLQISMQTCSLRTCVHLSSLEIVPILCLAFCRMSLKGDDRVDEIMSA</sequence>
<comment type="caution">
    <text evidence="1">The sequence shown here is derived from an EMBL/GenBank/DDBJ whole genome shotgun (WGS) entry which is preliminary data.</text>
</comment>
<name>A0A498J3E8_MALDO</name>
<dbReference type="Proteomes" id="UP000290289">
    <property type="component" value="Chromosome 10"/>
</dbReference>
<organism evidence="1 2">
    <name type="scientific">Malus domestica</name>
    <name type="common">Apple</name>
    <name type="synonym">Pyrus malus</name>
    <dbReference type="NCBI Taxonomy" id="3750"/>
    <lineage>
        <taxon>Eukaryota</taxon>
        <taxon>Viridiplantae</taxon>
        <taxon>Streptophyta</taxon>
        <taxon>Embryophyta</taxon>
        <taxon>Tracheophyta</taxon>
        <taxon>Spermatophyta</taxon>
        <taxon>Magnoliopsida</taxon>
        <taxon>eudicotyledons</taxon>
        <taxon>Gunneridae</taxon>
        <taxon>Pentapetalae</taxon>
        <taxon>rosids</taxon>
        <taxon>fabids</taxon>
        <taxon>Rosales</taxon>
        <taxon>Rosaceae</taxon>
        <taxon>Amygdaloideae</taxon>
        <taxon>Maleae</taxon>
        <taxon>Malus</taxon>
    </lineage>
</organism>
<dbReference type="AlphaFoldDB" id="A0A498J3E8"/>
<evidence type="ECO:0000313" key="1">
    <source>
        <dbReference type="EMBL" id="RXH87981.1"/>
    </source>
</evidence>
<dbReference type="EMBL" id="RDQH01000336">
    <property type="protein sequence ID" value="RXH87981.1"/>
    <property type="molecule type" value="Genomic_DNA"/>
</dbReference>